<evidence type="ECO:0000313" key="14">
    <source>
        <dbReference type="Proteomes" id="UP001276659"/>
    </source>
</evidence>
<dbReference type="PROSITE" id="PS00437">
    <property type="entry name" value="CATALASE_1"/>
    <property type="match status" value="1"/>
</dbReference>
<dbReference type="SUPFAM" id="SSF56634">
    <property type="entry name" value="Heme-dependent catalase-like"/>
    <property type="match status" value="1"/>
</dbReference>
<keyword evidence="6" id="KW-0479">Metal-binding</keyword>
<comment type="caution">
    <text evidence="13">The sequence shown here is derived from an EMBL/GenBank/DDBJ whole genome shotgun (WGS) entry which is preliminary data.</text>
</comment>
<feature type="domain" description="Catalase core" evidence="12">
    <location>
        <begin position="3"/>
        <end position="324"/>
    </location>
</feature>
<dbReference type="GO" id="GO:0006979">
    <property type="term" value="P:response to oxidative stress"/>
    <property type="evidence" value="ECO:0007669"/>
    <property type="project" value="InterPro"/>
</dbReference>
<evidence type="ECO:0000256" key="10">
    <source>
        <dbReference type="SAM" id="MobiDB-lite"/>
    </source>
</evidence>
<dbReference type="InterPro" id="IPR041399">
    <property type="entry name" value="Catalase_large_C"/>
</dbReference>
<dbReference type="Pfam" id="PF00199">
    <property type="entry name" value="Catalase"/>
    <property type="match status" value="1"/>
</dbReference>
<dbReference type="EC" id="1.11.1.6" evidence="3"/>
<keyword evidence="4" id="KW-0575">Peroxidase</keyword>
<dbReference type="InterPro" id="IPR018028">
    <property type="entry name" value="Catalase"/>
</dbReference>
<organism evidence="13 14">
    <name type="scientific">Lepraria neglecta</name>
    <dbReference type="NCBI Taxonomy" id="209136"/>
    <lineage>
        <taxon>Eukaryota</taxon>
        <taxon>Fungi</taxon>
        <taxon>Dikarya</taxon>
        <taxon>Ascomycota</taxon>
        <taxon>Pezizomycotina</taxon>
        <taxon>Lecanoromycetes</taxon>
        <taxon>OSLEUM clade</taxon>
        <taxon>Lecanoromycetidae</taxon>
        <taxon>Lecanorales</taxon>
        <taxon>Lecanorineae</taxon>
        <taxon>Stereocaulaceae</taxon>
        <taxon>Lepraria</taxon>
    </lineage>
</organism>
<proteinExistence type="inferred from homology"/>
<evidence type="ECO:0000256" key="5">
    <source>
        <dbReference type="ARBA" id="ARBA00022617"/>
    </source>
</evidence>
<evidence type="ECO:0000256" key="7">
    <source>
        <dbReference type="ARBA" id="ARBA00023002"/>
    </source>
</evidence>
<evidence type="ECO:0000256" key="4">
    <source>
        <dbReference type="ARBA" id="ARBA00022559"/>
    </source>
</evidence>
<dbReference type="EMBL" id="JASNWA010000008">
    <property type="protein sequence ID" value="KAK3171856.1"/>
    <property type="molecule type" value="Genomic_DNA"/>
</dbReference>
<feature type="transmembrane region" description="Helical" evidence="11">
    <location>
        <begin position="652"/>
        <end position="672"/>
    </location>
</feature>
<evidence type="ECO:0000259" key="12">
    <source>
        <dbReference type="SMART" id="SM01060"/>
    </source>
</evidence>
<dbReference type="InterPro" id="IPR011614">
    <property type="entry name" value="Catalase_core"/>
</dbReference>
<gene>
    <name evidence="13" type="primary">CAT1</name>
    <name evidence="13" type="ORF">OEA41_003940</name>
</gene>
<dbReference type="InterPro" id="IPR020835">
    <property type="entry name" value="Catalase_sf"/>
</dbReference>
<dbReference type="Gene3D" id="3.40.50.880">
    <property type="match status" value="1"/>
</dbReference>
<name>A0AAD9Z5M3_9LECA</name>
<keyword evidence="11" id="KW-0812">Transmembrane</keyword>
<evidence type="ECO:0000256" key="11">
    <source>
        <dbReference type="SAM" id="Phobius"/>
    </source>
</evidence>
<accession>A0AAD9Z5M3</accession>
<dbReference type="InterPro" id="IPR024712">
    <property type="entry name" value="Catalase_clade2"/>
</dbReference>
<evidence type="ECO:0000256" key="6">
    <source>
        <dbReference type="ARBA" id="ARBA00022723"/>
    </source>
</evidence>
<comment type="similarity">
    <text evidence="2">Belongs to the catalase family.</text>
</comment>
<sequence length="811" mass="90421">MLERVVHASGAGAFGTFKLYESAADVTKAGVLADTSRTTPVFVRFSTVLGSRGSADTIRDVRGFAVKFYTEEGNWDIVVFFIQDAIKFPDLVHAAKPEPDTEVPQAQSAHNNFWDFQFLHSEATHTFMWAMSDRGVPRSYRMIQGFGVTTLNLDNEKGERHFMKFHFTPMLGVHSYVWDEALKLAGQDHDFHRKDLYEAIRMGVFPTWKFDATKVWPEELIPIRYIGELELNRNVDEYFTQTEQVAFCTSHIVPGIGFSDDPLLQGRNFSYFDTQLSRLGINWQEIPINKPVCPVMNQNRDGQGRHRITAGSINYWPNRKEAVPPAKPSEGGYVDYPEKIAGMKVRLKSKKFKDHTSQAQMFWNSQTPPEKLHFIAALGFELDHCDDPIVYNHIVERLCDIDIELAQAVAEKAGAPTPTKQGRSNAGKKTNFSMTTYNAPKPTIASRRVAILVGDSYVPVAFNGVYAALKAAKAFPKSGKGIQPDHHFEGVQSTMFDSVFIPGDLHIEPLRKQCRAVHWVREAFGHLKAIGATGEAVNLVKVACEFDGMSFSAAGSHDVANSYGIVTAEAPKPENFKEMLSMVKGAKDFIDALTRNGTTDHLYQTLARDPSLLPGTNRPVKTSFIGIRLIDDYLSLLCIAFWDSLNGSQPHLSLFTFMFMGQYMAGYSLIMIEGARVCNKWRVISFTALWGLLSQTVTYGITLLIFTHVHLSASPTATSRKWQDYLVDGPLVASIPPAMFISYMVTATLMALPAPSIISYAAKQNLIALWQIFPANSPVSPARIHLGRTSSLSRALTLCGTCSRVRSDWPQ</sequence>
<dbReference type="PANTHER" id="PTHR42821:SF1">
    <property type="entry name" value="CATALASE-B"/>
    <property type="match status" value="1"/>
</dbReference>
<dbReference type="PANTHER" id="PTHR42821">
    <property type="entry name" value="CATALASE"/>
    <property type="match status" value="1"/>
</dbReference>
<protein>
    <recommendedName>
        <fullName evidence="3">catalase</fullName>
        <ecNumber evidence="3">1.11.1.6</ecNumber>
    </recommendedName>
</protein>
<evidence type="ECO:0000256" key="9">
    <source>
        <dbReference type="ARBA" id="ARBA00023324"/>
    </source>
</evidence>
<keyword evidence="8" id="KW-0408">Iron</keyword>
<dbReference type="GO" id="GO:0020037">
    <property type="term" value="F:heme binding"/>
    <property type="evidence" value="ECO:0007669"/>
    <property type="project" value="InterPro"/>
</dbReference>
<reference evidence="13" key="1">
    <citation type="submission" date="2022-11" db="EMBL/GenBank/DDBJ databases">
        <title>Chromosomal genome sequence assembly and mating type (MAT) locus characterization of the leprose asexual lichenized fungus Lepraria neglecta (Nyl.) Erichsen.</title>
        <authorList>
            <person name="Allen J.L."/>
            <person name="Pfeffer B."/>
        </authorList>
    </citation>
    <scope>NUCLEOTIDE SEQUENCE</scope>
    <source>
        <strain evidence="13">Allen 5258</strain>
    </source>
</reference>
<feature type="transmembrane region" description="Helical" evidence="11">
    <location>
        <begin position="731"/>
        <end position="752"/>
    </location>
</feature>
<dbReference type="InterPro" id="IPR029062">
    <property type="entry name" value="Class_I_gatase-like"/>
</dbReference>
<feature type="region of interest" description="Disordered" evidence="10">
    <location>
        <begin position="414"/>
        <end position="433"/>
    </location>
</feature>
<evidence type="ECO:0000256" key="8">
    <source>
        <dbReference type="ARBA" id="ARBA00023004"/>
    </source>
</evidence>
<dbReference type="GO" id="GO:0042744">
    <property type="term" value="P:hydrogen peroxide catabolic process"/>
    <property type="evidence" value="ECO:0007669"/>
    <property type="project" value="UniProtKB-KW"/>
</dbReference>
<dbReference type="SUPFAM" id="SSF52317">
    <property type="entry name" value="Class I glutamine amidotransferase-like"/>
    <property type="match status" value="1"/>
</dbReference>
<keyword evidence="11" id="KW-0472">Membrane</keyword>
<dbReference type="Gene3D" id="1.20.1370.20">
    <property type="match status" value="1"/>
</dbReference>
<dbReference type="InterPro" id="IPR043156">
    <property type="entry name" value="Catalase_clade2_helical"/>
</dbReference>
<dbReference type="GO" id="GO:0004096">
    <property type="term" value="F:catalase activity"/>
    <property type="evidence" value="ECO:0007669"/>
    <property type="project" value="UniProtKB-EC"/>
</dbReference>
<keyword evidence="14" id="KW-1185">Reference proteome</keyword>
<dbReference type="Proteomes" id="UP001276659">
    <property type="component" value="Unassembled WGS sequence"/>
</dbReference>
<evidence type="ECO:0000256" key="2">
    <source>
        <dbReference type="ARBA" id="ARBA00005329"/>
    </source>
</evidence>
<keyword evidence="11" id="KW-1133">Transmembrane helix</keyword>
<evidence type="ECO:0000313" key="13">
    <source>
        <dbReference type="EMBL" id="KAK3171856.1"/>
    </source>
</evidence>
<evidence type="ECO:0000256" key="1">
    <source>
        <dbReference type="ARBA" id="ARBA00001971"/>
    </source>
</evidence>
<dbReference type="PROSITE" id="PS51402">
    <property type="entry name" value="CATALASE_3"/>
    <property type="match status" value="1"/>
</dbReference>
<dbReference type="CDD" id="cd03132">
    <property type="entry name" value="GATase1_catalase"/>
    <property type="match status" value="1"/>
</dbReference>
<dbReference type="Pfam" id="PF06628">
    <property type="entry name" value="Catalase-rel"/>
    <property type="match status" value="1"/>
</dbReference>
<keyword evidence="5" id="KW-0349">Heme</keyword>
<comment type="cofactor">
    <cofactor evidence="1">
        <name>heme</name>
        <dbReference type="ChEBI" id="CHEBI:30413"/>
    </cofactor>
</comment>
<keyword evidence="9" id="KW-0376">Hydrogen peroxide</keyword>
<dbReference type="Gene3D" id="2.40.180.10">
    <property type="entry name" value="Catalase core domain"/>
    <property type="match status" value="1"/>
</dbReference>
<feature type="transmembrane region" description="Helical" evidence="11">
    <location>
        <begin position="684"/>
        <end position="711"/>
    </location>
</feature>
<feature type="compositionally biased region" description="Polar residues" evidence="10">
    <location>
        <begin position="418"/>
        <end position="433"/>
    </location>
</feature>
<dbReference type="GO" id="GO:0005829">
    <property type="term" value="C:cytosol"/>
    <property type="evidence" value="ECO:0007669"/>
    <property type="project" value="TreeGrafter"/>
</dbReference>
<dbReference type="PRINTS" id="PR00067">
    <property type="entry name" value="CATALASE"/>
</dbReference>
<dbReference type="GO" id="GO:0046872">
    <property type="term" value="F:metal ion binding"/>
    <property type="evidence" value="ECO:0007669"/>
    <property type="project" value="UniProtKB-KW"/>
</dbReference>
<dbReference type="InterPro" id="IPR010582">
    <property type="entry name" value="Catalase_immune_responsive"/>
</dbReference>
<keyword evidence="7" id="KW-0560">Oxidoreductase</keyword>
<dbReference type="InterPro" id="IPR002226">
    <property type="entry name" value="Catalase_haem_BS"/>
</dbReference>
<dbReference type="AlphaFoldDB" id="A0AAD9Z5M3"/>
<evidence type="ECO:0000256" key="3">
    <source>
        <dbReference type="ARBA" id="ARBA00012314"/>
    </source>
</evidence>
<dbReference type="SMART" id="SM01060">
    <property type="entry name" value="Catalase"/>
    <property type="match status" value="1"/>
</dbReference>